<gene>
    <name evidence="2" type="ORF">GCM10008015_03300</name>
</gene>
<dbReference type="SUPFAM" id="SSF52980">
    <property type="entry name" value="Restriction endonuclease-like"/>
    <property type="match status" value="1"/>
</dbReference>
<evidence type="ECO:0000313" key="2">
    <source>
        <dbReference type="EMBL" id="GGA65898.1"/>
    </source>
</evidence>
<dbReference type="InterPro" id="IPR047216">
    <property type="entry name" value="Endonuclease_DUF559_bact"/>
</dbReference>
<sequence>MRFFKKAKFPLLRRGARRAGWLLYLKQKTNQLMKPEIVTYIHEKPIYRRSVGILPRNKALSGRAKALRKAGVLSEVIFWRQVRNNTFWSVDFDRQRIIGSFIVDFYVKSLGLIIEIDGSSHDGKQEYDTMREVFLTNLGLHVYRISDFRVKHDLDNVMKELENYIIQEFG</sequence>
<dbReference type="Pfam" id="PF04480">
    <property type="entry name" value="DUF559"/>
    <property type="match status" value="1"/>
</dbReference>
<dbReference type="InterPro" id="IPR007569">
    <property type="entry name" value="DUF559"/>
</dbReference>
<keyword evidence="3" id="KW-1185">Reference proteome</keyword>
<evidence type="ECO:0000259" key="1">
    <source>
        <dbReference type="Pfam" id="PF04480"/>
    </source>
</evidence>
<protein>
    <recommendedName>
        <fullName evidence="1">DUF559 domain-containing protein</fullName>
    </recommendedName>
</protein>
<dbReference type="PANTHER" id="PTHR38590">
    <property type="entry name" value="BLL0828 PROTEIN"/>
    <property type="match status" value="1"/>
</dbReference>
<dbReference type="CDD" id="cd01038">
    <property type="entry name" value="Endonuclease_DUF559"/>
    <property type="match status" value="1"/>
</dbReference>
<dbReference type="InterPro" id="IPR011335">
    <property type="entry name" value="Restrct_endonuc-II-like"/>
</dbReference>
<dbReference type="Proteomes" id="UP000658793">
    <property type="component" value="Unassembled WGS sequence"/>
</dbReference>
<feature type="domain" description="DUF559" evidence="1">
    <location>
        <begin position="61"/>
        <end position="162"/>
    </location>
</feature>
<name>A0ABQ1H9Q2_9FLAO</name>
<dbReference type="PANTHER" id="PTHR38590:SF1">
    <property type="entry name" value="BLL0828 PROTEIN"/>
    <property type="match status" value="1"/>
</dbReference>
<dbReference type="Gene3D" id="3.40.960.10">
    <property type="entry name" value="VSR Endonuclease"/>
    <property type="match status" value="1"/>
</dbReference>
<evidence type="ECO:0000313" key="3">
    <source>
        <dbReference type="Proteomes" id="UP000658793"/>
    </source>
</evidence>
<proteinExistence type="predicted"/>
<accession>A0ABQ1H9Q2</accession>
<comment type="caution">
    <text evidence="2">The sequence shown here is derived from an EMBL/GenBank/DDBJ whole genome shotgun (WGS) entry which is preliminary data.</text>
</comment>
<dbReference type="EMBL" id="BMGA01000001">
    <property type="protein sequence ID" value="GGA65898.1"/>
    <property type="molecule type" value="Genomic_DNA"/>
</dbReference>
<organism evidence="2 3">
    <name type="scientific">Flavobacterium palustre</name>
    <dbReference type="NCBI Taxonomy" id="1476463"/>
    <lineage>
        <taxon>Bacteria</taxon>
        <taxon>Pseudomonadati</taxon>
        <taxon>Bacteroidota</taxon>
        <taxon>Flavobacteriia</taxon>
        <taxon>Flavobacteriales</taxon>
        <taxon>Flavobacteriaceae</taxon>
        <taxon>Flavobacterium</taxon>
    </lineage>
</organism>
<reference evidence="3" key="1">
    <citation type="journal article" date="2019" name="Int. J. Syst. Evol. Microbiol.">
        <title>The Global Catalogue of Microorganisms (GCM) 10K type strain sequencing project: providing services to taxonomists for standard genome sequencing and annotation.</title>
        <authorList>
            <consortium name="The Broad Institute Genomics Platform"/>
            <consortium name="The Broad Institute Genome Sequencing Center for Infectious Disease"/>
            <person name="Wu L."/>
            <person name="Ma J."/>
        </authorList>
    </citation>
    <scope>NUCLEOTIDE SEQUENCE [LARGE SCALE GENOMIC DNA]</scope>
    <source>
        <strain evidence="3">CGMCC 1.12811</strain>
    </source>
</reference>